<sequence>MPFTRTSPGSRSLAALQAAIQDQEVALGYLINLAPTDAGNNRVTYAGIGGPNDIPPEGKGTVLKAIAGHPPTEPGARLVCSGPIVVEGTLQDVAAYRPHR</sequence>
<evidence type="ECO:0000313" key="1">
    <source>
        <dbReference type="EMBL" id="SDD04743.1"/>
    </source>
</evidence>
<dbReference type="Proteomes" id="UP000198925">
    <property type="component" value="Unassembled WGS sequence"/>
</dbReference>
<dbReference type="RefSeq" id="WP_090662941.1">
    <property type="nucleotide sequence ID" value="NZ_FMZX01000004.1"/>
</dbReference>
<protein>
    <submittedName>
        <fullName evidence="1">Uncharacterized protein</fullName>
    </submittedName>
</protein>
<accession>A0A1G6RK09</accession>
<proteinExistence type="predicted"/>
<gene>
    <name evidence="1" type="ORF">SAMN04487779_100435</name>
</gene>
<keyword evidence="2" id="KW-1185">Reference proteome</keyword>
<dbReference type="AlphaFoldDB" id="A0A1G6RK09"/>
<dbReference type="EMBL" id="FMZX01000004">
    <property type="protein sequence ID" value="SDD04743.1"/>
    <property type="molecule type" value="Genomic_DNA"/>
</dbReference>
<name>A0A1G6RK09_9PROT</name>
<reference evidence="1 2" key="1">
    <citation type="submission" date="2016-10" db="EMBL/GenBank/DDBJ databases">
        <authorList>
            <person name="de Groot N.N."/>
        </authorList>
    </citation>
    <scope>NUCLEOTIDE SEQUENCE [LARGE SCALE GENOMIC DNA]</scope>
    <source>
        <strain evidence="1 2">CPCC 100156</strain>
    </source>
</reference>
<evidence type="ECO:0000313" key="2">
    <source>
        <dbReference type="Proteomes" id="UP000198925"/>
    </source>
</evidence>
<organism evidence="1 2">
    <name type="scientific">Belnapia rosea</name>
    <dbReference type="NCBI Taxonomy" id="938405"/>
    <lineage>
        <taxon>Bacteria</taxon>
        <taxon>Pseudomonadati</taxon>
        <taxon>Pseudomonadota</taxon>
        <taxon>Alphaproteobacteria</taxon>
        <taxon>Acetobacterales</taxon>
        <taxon>Roseomonadaceae</taxon>
        <taxon>Belnapia</taxon>
    </lineage>
</organism>